<comment type="caution">
    <text evidence="7">The sequence shown here is derived from an EMBL/GenBank/DDBJ whole genome shotgun (WGS) entry which is preliminary data.</text>
</comment>
<comment type="similarity">
    <text evidence="3">Belongs to the mitochondrion-specific ribosomal protein mS38 family.</text>
</comment>
<evidence type="ECO:0000256" key="2">
    <source>
        <dbReference type="ARBA" id="ARBA00023128"/>
    </source>
</evidence>
<evidence type="ECO:0000259" key="6">
    <source>
        <dbReference type="SMART" id="SM01155"/>
    </source>
</evidence>
<dbReference type="EMBL" id="JBANRG010000004">
    <property type="protein sequence ID" value="KAK7467286.1"/>
    <property type="molecule type" value="Genomic_DNA"/>
</dbReference>
<evidence type="ECO:0000256" key="1">
    <source>
        <dbReference type="ARBA" id="ARBA00004173"/>
    </source>
</evidence>
<feature type="region of interest" description="Disordered" evidence="5">
    <location>
        <begin position="31"/>
        <end position="86"/>
    </location>
</feature>
<feature type="region of interest" description="Disordered" evidence="5">
    <location>
        <begin position="224"/>
        <end position="252"/>
    </location>
</feature>
<evidence type="ECO:0000256" key="3">
    <source>
        <dbReference type="ARBA" id="ARBA00035647"/>
    </source>
</evidence>
<proteinExistence type="inferred from homology"/>
<reference evidence="7 8" key="1">
    <citation type="submission" date="2024-01" db="EMBL/GenBank/DDBJ databases">
        <title>A draft genome for the cacao thread blight pathogen Marasmiellus scandens.</title>
        <authorList>
            <person name="Baruah I.K."/>
            <person name="Leung J."/>
            <person name="Bukari Y."/>
            <person name="Amoako-Attah I."/>
            <person name="Meinhardt L.W."/>
            <person name="Bailey B.A."/>
            <person name="Cohen S.P."/>
        </authorList>
    </citation>
    <scope>NUCLEOTIDE SEQUENCE [LARGE SCALE GENOMIC DNA]</scope>
    <source>
        <strain evidence="7 8">GH-19</strain>
    </source>
</reference>
<sequence length="252" mass="27952">MTSLARFLHTPAYRRAYSSFFSSKAGGGRYFNSAKPNNKSVPTSGAVKKNDSDRPSPSEPSANIAANGESQCGPGKQKDVVDTSTSRQATFVHSPLHPILDAQDLKLHQFFSLHRPLLLLSEPSSILAGAPPTSIFSLVNPSRVSDTKASPPNLFDHPPESSLEGDAEAARQLTYTLTMNRAGATADWEATLKRLGLDVTKEADRVGLQERLDQELDEVLMDSTKRKRRKKMKKHKLKKRRRATRSQRLKMR</sequence>
<name>A0ABR1JY64_9AGAR</name>
<evidence type="ECO:0000256" key="5">
    <source>
        <dbReference type="SAM" id="MobiDB-lite"/>
    </source>
</evidence>
<dbReference type="InterPro" id="IPR013177">
    <property type="entry name" value="Ribosomal_mS38_C"/>
</dbReference>
<evidence type="ECO:0000313" key="7">
    <source>
        <dbReference type="EMBL" id="KAK7467286.1"/>
    </source>
</evidence>
<gene>
    <name evidence="7" type="ORF">VKT23_004343</name>
</gene>
<accession>A0ABR1JY64</accession>
<dbReference type="SMART" id="SM01155">
    <property type="entry name" value="DUF1713"/>
    <property type="match status" value="1"/>
</dbReference>
<dbReference type="PANTHER" id="PTHR32035">
    <property type="entry name" value="AURORA KINASE A-INTERACTING PROTEIN"/>
    <property type="match status" value="1"/>
</dbReference>
<keyword evidence="2" id="KW-0496">Mitochondrion</keyword>
<organism evidence="7 8">
    <name type="scientific">Marasmiellus scandens</name>
    <dbReference type="NCBI Taxonomy" id="2682957"/>
    <lineage>
        <taxon>Eukaryota</taxon>
        <taxon>Fungi</taxon>
        <taxon>Dikarya</taxon>
        <taxon>Basidiomycota</taxon>
        <taxon>Agaricomycotina</taxon>
        <taxon>Agaricomycetes</taxon>
        <taxon>Agaricomycetidae</taxon>
        <taxon>Agaricales</taxon>
        <taxon>Marasmiineae</taxon>
        <taxon>Omphalotaceae</taxon>
        <taxon>Marasmiellus</taxon>
    </lineage>
</organism>
<dbReference type="Pfam" id="PF08213">
    <property type="entry name" value="COX24_C"/>
    <property type="match status" value="1"/>
</dbReference>
<comment type="subcellular location">
    <subcellularLocation>
        <location evidence="1">Mitochondrion</location>
    </subcellularLocation>
</comment>
<feature type="compositionally biased region" description="Basic residues" evidence="5">
    <location>
        <begin position="225"/>
        <end position="252"/>
    </location>
</feature>
<dbReference type="PANTHER" id="PTHR32035:SF3">
    <property type="entry name" value="SMALL RIBOSOMAL SUBUNIT PROTEIN MS38"/>
    <property type="match status" value="1"/>
</dbReference>
<protein>
    <recommendedName>
        <fullName evidence="4">Small ribosomal subunit protein mS38</fullName>
    </recommendedName>
</protein>
<evidence type="ECO:0000256" key="4">
    <source>
        <dbReference type="ARBA" id="ARBA00035682"/>
    </source>
</evidence>
<dbReference type="Proteomes" id="UP001498398">
    <property type="component" value="Unassembled WGS sequence"/>
</dbReference>
<feature type="domain" description="Ribosomal protein mS38 C-terminal" evidence="6">
    <location>
        <begin position="220"/>
        <end position="252"/>
    </location>
</feature>
<evidence type="ECO:0000313" key="8">
    <source>
        <dbReference type="Proteomes" id="UP001498398"/>
    </source>
</evidence>
<feature type="compositionally biased region" description="Polar residues" evidence="5">
    <location>
        <begin position="34"/>
        <end position="43"/>
    </location>
</feature>
<keyword evidence="8" id="KW-1185">Reference proteome</keyword>